<accession>A0A2H0YU74</accession>
<dbReference type="InterPro" id="IPR041633">
    <property type="entry name" value="Polbeta"/>
</dbReference>
<dbReference type="Pfam" id="PF18765">
    <property type="entry name" value="Polbeta"/>
    <property type="match status" value="1"/>
</dbReference>
<evidence type="ECO:0000313" key="2">
    <source>
        <dbReference type="EMBL" id="PIS42048.1"/>
    </source>
</evidence>
<evidence type="ECO:0000259" key="1">
    <source>
        <dbReference type="Pfam" id="PF18765"/>
    </source>
</evidence>
<dbReference type="CDD" id="cd05403">
    <property type="entry name" value="NT_KNTase_like"/>
    <property type="match status" value="1"/>
</dbReference>
<feature type="domain" description="Polymerase beta nucleotidyltransferase" evidence="1">
    <location>
        <begin position="88"/>
        <end position="148"/>
    </location>
</feature>
<dbReference type="Gene3D" id="3.30.460.10">
    <property type="entry name" value="Beta Polymerase, domain 2"/>
    <property type="match status" value="1"/>
</dbReference>
<name>A0A2H0YU74_9BACT</name>
<dbReference type="SUPFAM" id="SSF81301">
    <property type="entry name" value="Nucleotidyltransferase"/>
    <property type="match status" value="1"/>
</dbReference>
<dbReference type="EMBL" id="PEXU01000061">
    <property type="protein sequence ID" value="PIS42048.1"/>
    <property type="molecule type" value="Genomic_DNA"/>
</dbReference>
<dbReference type="Proteomes" id="UP000231542">
    <property type="component" value="Unassembled WGS sequence"/>
</dbReference>
<reference evidence="2 3" key="1">
    <citation type="submission" date="2017-09" db="EMBL/GenBank/DDBJ databases">
        <title>Depth-based differentiation of microbial function through sediment-hosted aquifers and enrichment of novel symbionts in the deep terrestrial subsurface.</title>
        <authorList>
            <person name="Probst A.J."/>
            <person name="Ladd B."/>
            <person name="Jarett J.K."/>
            <person name="Geller-Mcgrath D.E."/>
            <person name="Sieber C.M."/>
            <person name="Emerson J.B."/>
            <person name="Anantharaman K."/>
            <person name="Thomas B.C."/>
            <person name="Malmstrom R."/>
            <person name="Stieglmeier M."/>
            <person name="Klingl A."/>
            <person name="Woyke T."/>
            <person name="Ryan C.M."/>
            <person name="Banfield J.F."/>
        </authorList>
    </citation>
    <scope>NUCLEOTIDE SEQUENCE [LARGE SCALE GENOMIC DNA]</scope>
    <source>
        <strain evidence="2">CG08_land_8_20_14_0_20_40_16</strain>
    </source>
</reference>
<dbReference type="AlphaFoldDB" id="A0A2H0YU74"/>
<protein>
    <recommendedName>
        <fullName evidence="1">Polymerase beta nucleotidyltransferase domain-containing protein</fullName>
    </recommendedName>
</protein>
<proteinExistence type="predicted"/>
<gene>
    <name evidence="2" type="ORF">COT24_05650</name>
</gene>
<comment type="caution">
    <text evidence="2">The sequence shown here is derived from an EMBL/GenBank/DDBJ whole genome shotgun (WGS) entry which is preliminary data.</text>
</comment>
<sequence length="181" mass="21190">MIIKLTKNQSLVLSIFFANPDKTFYLRELGRMLKKEPGVFQKDINNLESEGILKSTFKGKSRFFKLNKNYPLYQEIKGIIKKTIGLEKTIEQYLEKIPDIKKVFIYGSFAQGTADNFSDIDLIIIGNPPESKLDSVLRSLEKQFNREINYTLYRPSEFERKKQSNPFLREILSHKMIDIIK</sequence>
<organism evidence="2 3">
    <name type="scientific">Candidatus Kerfeldbacteria bacterium CG08_land_8_20_14_0_20_40_16</name>
    <dbReference type="NCBI Taxonomy" id="2014244"/>
    <lineage>
        <taxon>Bacteria</taxon>
        <taxon>Candidatus Kerfeldiibacteriota</taxon>
    </lineage>
</organism>
<dbReference type="InterPro" id="IPR043519">
    <property type="entry name" value="NT_sf"/>
</dbReference>
<evidence type="ECO:0000313" key="3">
    <source>
        <dbReference type="Proteomes" id="UP000231542"/>
    </source>
</evidence>